<sequence>MPADPEIAALIEQFIHDQPLPVSQIVASVLSQGGIVGVVGWAAYRRFQKLETQISAIVKMNEEFATDNTSETILEILDKVAEKERRQHQHNRWMQKATHIIIRRLHGPGSAQEDELDLELPEEL</sequence>
<comment type="caution">
    <text evidence="2">The sequence shown here is derived from an EMBL/GenBank/DDBJ whole genome shotgun (WGS) entry which is preliminary data.</text>
</comment>
<evidence type="ECO:0000256" key="1">
    <source>
        <dbReference type="SAM" id="Phobius"/>
    </source>
</evidence>
<dbReference type="EMBL" id="LAZR01013938">
    <property type="protein sequence ID" value="KKM19660.1"/>
    <property type="molecule type" value="Genomic_DNA"/>
</dbReference>
<organism evidence="2">
    <name type="scientific">marine sediment metagenome</name>
    <dbReference type="NCBI Taxonomy" id="412755"/>
    <lineage>
        <taxon>unclassified sequences</taxon>
        <taxon>metagenomes</taxon>
        <taxon>ecological metagenomes</taxon>
    </lineage>
</organism>
<keyword evidence="1" id="KW-0472">Membrane</keyword>
<feature type="transmembrane region" description="Helical" evidence="1">
    <location>
        <begin position="25"/>
        <end position="44"/>
    </location>
</feature>
<evidence type="ECO:0000313" key="2">
    <source>
        <dbReference type="EMBL" id="KKM19660.1"/>
    </source>
</evidence>
<reference evidence="2" key="1">
    <citation type="journal article" date="2015" name="Nature">
        <title>Complex archaea that bridge the gap between prokaryotes and eukaryotes.</title>
        <authorList>
            <person name="Spang A."/>
            <person name="Saw J.H."/>
            <person name="Jorgensen S.L."/>
            <person name="Zaremba-Niedzwiedzka K."/>
            <person name="Martijn J."/>
            <person name="Lind A.E."/>
            <person name="van Eijk R."/>
            <person name="Schleper C."/>
            <person name="Guy L."/>
            <person name="Ettema T.J."/>
        </authorList>
    </citation>
    <scope>NUCLEOTIDE SEQUENCE</scope>
</reference>
<keyword evidence="1" id="KW-1133">Transmembrane helix</keyword>
<accession>A0A0F9KWF5</accession>
<dbReference type="AlphaFoldDB" id="A0A0F9KWF5"/>
<name>A0A0F9KWF5_9ZZZZ</name>
<protein>
    <submittedName>
        <fullName evidence="2">Uncharacterized protein</fullName>
    </submittedName>
</protein>
<keyword evidence="1" id="KW-0812">Transmembrane</keyword>
<proteinExistence type="predicted"/>
<gene>
    <name evidence="2" type="ORF">LCGC14_1653400</name>
</gene>